<dbReference type="Gramene" id="KZM94264">
    <property type="protein sequence ID" value="KZM94264"/>
    <property type="gene ID" value="DCAR_017507"/>
</dbReference>
<reference evidence="4" key="1">
    <citation type="journal article" date="2016" name="Nat. Genet.">
        <title>A high-quality carrot genome assembly provides new insights into carotenoid accumulation and asterid genome evolution.</title>
        <authorList>
            <person name="Iorizzo M."/>
            <person name="Ellison S."/>
            <person name="Senalik D."/>
            <person name="Zeng P."/>
            <person name="Satapoomin P."/>
            <person name="Huang J."/>
            <person name="Bowman M."/>
            <person name="Iovene M."/>
            <person name="Sanseverino W."/>
            <person name="Cavagnaro P."/>
            <person name="Yildiz M."/>
            <person name="Macko-Podgorni A."/>
            <person name="Moranska E."/>
            <person name="Grzebelus E."/>
            <person name="Grzebelus D."/>
            <person name="Ashrafi H."/>
            <person name="Zheng Z."/>
            <person name="Cheng S."/>
            <person name="Spooner D."/>
            <person name="Van Deynze A."/>
            <person name="Simon P."/>
        </authorList>
    </citation>
    <scope>NUCLEOTIDE SEQUENCE [LARGE SCALE GENOMIC DNA]</scope>
    <source>
        <tissue evidence="4">Leaf</tissue>
    </source>
</reference>
<dbReference type="STRING" id="79200.A0A164YBL6"/>
<organism evidence="4">
    <name type="scientific">Daucus carota subsp. sativus</name>
    <name type="common">Carrot</name>
    <dbReference type="NCBI Taxonomy" id="79200"/>
    <lineage>
        <taxon>Eukaryota</taxon>
        <taxon>Viridiplantae</taxon>
        <taxon>Streptophyta</taxon>
        <taxon>Embryophyta</taxon>
        <taxon>Tracheophyta</taxon>
        <taxon>Spermatophyta</taxon>
        <taxon>Magnoliopsida</taxon>
        <taxon>eudicotyledons</taxon>
        <taxon>Gunneridae</taxon>
        <taxon>Pentapetalae</taxon>
        <taxon>asterids</taxon>
        <taxon>campanulids</taxon>
        <taxon>Apiales</taxon>
        <taxon>Apiaceae</taxon>
        <taxon>Apioideae</taxon>
        <taxon>Scandiceae</taxon>
        <taxon>Daucinae</taxon>
        <taxon>Daucus</taxon>
        <taxon>Daucus sect. Daucus</taxon>
    </lineage>
</organism>
<accession>A0A164YBL6</accession>
<dbReference type="GO" id="GO:0005829">
    <property type="term" value="C:cytosol"/>
    <property type="evidence" value="ECO:0007669"/>
    <property type="project" value="TreeGrafter"/>
</dbReference>
<dbReference type="PROSITE" id="PS00893">
    <property type="entry name" value="NUDIX_BOX"/>
    <property type="match status" value="1"/>
</dbReference>
<dbReference type="InterPro" id="IPR020084">
    <property type="entry name" value="NUDIX_hydrolase_CS"/>
</dbReference>
<dbReference type="AlphaFoldDB" id="A0A164YBL6"/>
<feature type="domain" description="Nudix hydrolase" evidence="3">
    <location>
        <begin position="11"/>
        <end position="146"/>
    </location>
</feature>
<sequence length="150" mass="16655">MEKVAVLQKTLPAPFVGIAVFVIKGKKVLIGRRLSSVGHNTFFVPGGHLEFGESFEQCAVREVREETGLDVENIEFLEVGNSVILNEPEPAHIVCIFMRGALVDGDQVPENVEPDKCDGWEWCDWENLPRPLFSPLEDYVQSGANPFSIA</sequence>
<protein>
    <recommendedName>
        <fullName evidence="3">Nudix hydrolase domain-containing protein</fullName>
    </recommendedName>
</protein>
<gene>
    <name evidence="4" type="ORF">DCAR_017507</name>
    <name evidence="5" type="ORF">DCAR_0832906</name>
</gene>
<evidence type="ECO:0000313" key="6">
    <source>
        <dbReference type="Proteomes" id="UP000077755"/>
    </source>
</evidence>
<name>A0A164YBL6_DAUCS</name>
<dbReference type="Pfam" id="PF00293">
    <property type="entry name" value="NUDIX"/>
    <property type="match status" value="1"/>
</dbReference>
<dbReference type="FunFam" id="3.90.79.10:FF:000060">
    <property type="entry name" value="Nudix hydrolase 1"/>
    <property type="match status" value="1"/>
</dbReference>
<dbReference type="InterPro" id="IPR000086">
    <property type="entry name" value="NUDIX_hydrolase_dom"/>
</dbReference>
<dbReference type="InterPro" id="IPR020476">
    <property type="entry name" value="Nudix_hydrolase"/>
</dbReference>
<dbReference type="Gene3D" id="3.90.79.10">
    <property type="entry name" value="Nucleoside Triphosphate Pyrophosphohydrolase"/>
    <property type="match status" value="1"/>
</dbReference>
<dbReference type="PRINTS" id="PR00502">
    <property type="entry name" value="NUDIXFAMILY"/>
</dbReference>
<dbReference type="OrthoDB" id="447842at2759"/>
<dbReference type="SUPFAM" id="SSF55811">
    <property type="entry name" value="Nudix"/>
    <property type="match status" value="1"/>
</dbReference>
<keyword evidence="1 2" id="KW-0378">Hydrolase</keyword>
<evidence type="ECO:0000313" key="4">
    <source>
        <dbReference type="EMBL" id="KZM94264.1"/>
    </source>
</evidence>
<dbReference type="GO" id="GO:0006203">
    <property type="term" value="P:dGTP catabolic process"/>
    <property type="evidence" value="ECO:0007669"/>
    <property type="project" value="TreeGrafter"/>
</dbReference>
<dbReference type="EMBL" id="CP093350">
    <property type="protein sequence ID" value="WOH13396.1"/>
    <property type="molecule type" value="Genomic_DNA"/>
</dbReference>
<keyword evidence="6" id="KW-1185">Reference proteome</keyword>
<dbReference type="GO" id="GO:0035539">
    <property type="term" value="F:8-oxo-7,8-dihydrodeoxyguanosine triphosphate pyrophosphatase activity"/>
    <property type="evidence" value="ECO:0007669"/>
    <property type="project" value="TreeGrafter"/>
</dbReference>
<comment type="similarity">
    <text evidence="2">Belongs to the Nudix hydrolase family.</text>
</comment>
<evidence type="ECO:0000256" key="2">
    <source>
        <dbReference type="RuleBase" id="RU003476"/>
    </source>
</evidence>
<evidence type="ECO:0000259" key="3">
    <source>
        <dbReference type="PROSITE" id="PS51462"/>
    </source>
</evidence>
<dbReference type="PROSITE" id="PS51462">
    <property type="entry name" value="NUDIX"/>
    <property type="match status" value="1"/>
</dbReference>
<evidence type="ECO:0000313" key="5">
    <source>
        <dbReference type="EMBL" id="WOH13396.1"/>
    </source>
</evidence>
<dbReference type="Gramene" id="KZM85870">
    <property type="protein sequence ID" value="KZM85870"/>
    <property type="gene ID" value="DCAR_026708"/>
</dbReference>
<dbReference type="Proteomes" id="UP000077755">
    <property type="component" value="Chromosome 8"/>
</dbReference>
<dbReference type="CDD" id="cd04678">
    <property type="entry name" value="NUDIX_MTH2_Nudt15"/>
    <property type="match status" value="1"/>
</dbReference>
<dbReference type="EMBL" id="LNRQ01000005">
    <property type="protein sequence ID" value="KZM94264.1"/>
    <property type="molecule type" value="Genomic_DNA"/>
</dbReference>
<dbReference type="PANTHER" id="PTHR16099">
    <property type="entry name" value="8-OXO-DGTP DIPHOSPHATES NUDT15"/>
    <property type="match status" value="1"/>
</dbReference>
<dbReference type="InterPro" id="IPR015797">
    <property type="entry name" value="NUDIX_hydrolase-like_dom_sf"/>
</dbReference>
<reference evidence="5" key="2">
    <citation type="submission" date="2022-03" db="EMBL/GenBank/DDBJ databases">
        <title>Draft title - Genomic analysis of global carrot germplasm unveils the trajectory of domestication and the origin of high carotenoid orange carrot.</title>
        <authorList>
            <person name="Iorizzo M."/>
            <person name="Ellison S."/>
            <person name="Senalik D."/>
            <person name="Macko-Podgorni A."/>
            <person name="Grzebelus D."/>
            <person name="Bostan H."/>
            <person name="Rolling W."/>
            <person name="Curaba J."/>
            <person name="Simon P."/>
        </authorList>
    </citation>
    <scope>NUCLEOTIDE SEQUENCE</scope>
    <source>
        <tissue evidence="5">Leaf</tissue>
    </source>
</reference>
<dbReference type="SMR" id="A0A164YBL6"/>
<evidence type="ECO:0000256" key="1">
    <source>
        <dbReference type="ARBA" id="ARBA00022801"/>
    </source>
</evidence>
<dbReference type="PANTHER" id="PTHR16099:SF5">
    <property type="entry name" value="NUCLEOTIDE TRIPHOSPHATE DIPHOSPHATASE NUDT15"/>
    <property type="match status" value="1"/>
</dbReference>
<proteinExistence type="inferred from homology"/>
<dbReference type="KEGG" id="dcr:108222616"/>